<accession>A0AAV4DWW7</accession>
<dbReference type="EMBL" id="BLXT01008431">
    <property type="protein sequence ID" value="GFO48540.1"/>
    <property type="molecule type" value="Genomic_DNA"/>
</dbReference>
<feature type="region of interest" description="Disordered" evidence="1">
    <location>
        <begin position="55"/>
        <end position="100"/>
    </location>
</feature>
<reference evidence="2 3" key="1">
    <citation type="journal article" date="2021" name="Elife">
        <title>Chloroplast acquisition without the gene transfer in kleptoplastic sea slugs, Plakobranchus ocellatus.</title>
        <authorList>
            <person name="Maeda T."/>
            <person name="Takahashi S."/>
            <person name="Yoshida T."/>
            <person name="Shimamura S."/>
            <person name="Takaki Y."/>
            <person name="Nagai Y."/>
            <person name="Toyoda A."/>
            <person name="Suzuki Y."/>
            <person name="Arimoto A."/>
            <person name="Ishii H."/>
            <person name="Satoh N."/>
            <person name="Nishiyama T."/>
            <person name="Hasebe M."/>
            <person name="Maruyama T."/>
            <person name="Minagawa J."/>
            <person name="Obokata J."/>
            <person name="Shigenobu S."/>
        </authorList>
    </citation>
    <scope>NUCLEOTIDE SEQUENCE [LARGE SCALE GENOMIC DNA]</scope>
</reference>
<proteinExistence type="predicted"/>
<gene>
    <name evidence="2" type="ORF">PoB_007504500</name>
</gene>
<evidence type="ECO:0000313" key="2">
    <source>
        <dbReference type="EMBL" id="GFO48540.1"/>
    </source>
</evidence>
<evidence type="ECO:0000313" key="3">
    <source>
        <dbReference type="Proteomes" id="UP000735302"/>
    </source>
</evidence>
<name>A0AAV4DWW7_9GAST</name>
<evidence type="ECO:0000256" key="1">
    <source>
        <dbReference type="SAM" id="MobiDB-lite"/>
    </source>
</evidence>
<sequence>MLYRQGRLWLACKEGGDIRVLSFIEKGLSEIGVELDGALAIGKNGDAKLIDHLWESVDPPGAPRQGAGNEMEEEPHPGPETPQSTRCPSDTGAGDSSWKG</sequence>
<comment type="caution">
    <text evidence="2">The sequence shown here is derived from an EMBL/GenBank/DDBJ whole genome shotgun (WGS) entry which is preliminary data.</text>
</comment>
<organism evidence="2 3">
    <name type="scientific">Plakobranchus ocellatus</name>
    <dbReference type="NCBI Taxonomy" id="259542"/>
    <lineage>
        <taxon>Eukaryota</taxon>
        <taxon>Metazoa</taxon>
        <taxon>Spiralia</taxon>
        <taxon>Lophotrochozoa</taxon>
        <taxon>Mollusca</taxon>
        <taxon>Gastropoda</taxon>
        <taxon>Heterobranchia</taxon>
        <taxon>Euthyneura</taxon>
        <taxon>Panpulmonata</taxon>
        <taxon>Sacoglossa</taxon>
        <taxon>Placobranchoidea</taxon>
        <taxon>Plakobranchidae</taxon>
        <taxon>Plakobranchus</taxon>
    </lineage>
</organism>
<dbReference type="AlphaFoldDB" id="A0AAV4DWW7"/>
<protein>
    <submittedName>
        <fullName evidence="2">Uncharacterized protein</fullName>
    </submittedName>
</protein>
<keyword evidence="3" id="KW-1185">Reference proteome</keyword>
<dbReference type="Proteomes" id="UP000735302">
    <property type="component" value="Unassembled WGS sequence"/>
</dbReference>